<dbReference type="EMBL" id="NHSD01000117">
    <property type="protein sequence ID" value="MBK5926313.1"/>
    <property type="molecule type" value="Genomic_DNA"/>
</dbReference>
<dbReference type="GO" id="GO:0004022">
    <property type="term" value="F:alcohol dehydrogenase (NAD+) activity"/>
    <property type="evidence" value="ECO:0007669"/>
    <property type="project" value="UniProtKB-EC"/>
</dbReference>
<dbReference type="PANTHER" id="PTHR11496">
    <property type="entry name" value="ALCOHOL DEHYDROGENASE"/>
    <property type="match status" value="1"/>
</dbReference>
<comment type="catalytic activity">
    <reaction evidence="5">
        <text>a primary alcohol + NAD(+) = an aldehyde + NADH + H(+)</text>
        <dbReference type="Rhea" id="RHEA:10736"/>
        <dbReference type="ChEBI" id="CHEBI:15378"/>
        <dbReference type="ChEBI" id="CHEBI:15734"/>
        <dbReference type="ChEBI" id="CHEBI:17478"/>
        <dbReference type="ChEBI" id="CHEBI:57540"/>
        <dbReference type="ChEBI" id="CHEBI:57945"/>
        <dbReference type="EC" id="1.1.1.1"/>
    </reaction>
</comment>
<dbReference type="PROSITE" id="PS00060">
    <property type="entry name" value="ADH_IRON_2"/>
    <property type="match status" value="1"/>
</dbReference>
<dbReference type="Gene3D" id="3.40.50.1970">
    <property type="match status" value="1"/>
</dbReference>
<dbReference type="InterPro" id="IPR056798">
    <property type="entry name" value="ADH_Fe_C"/>
</dbReference>
<comment type="cofactor">
    <cofactor evidence="1">
        <name>Fe cation</name>
        <dbReference type="ChEBI" id="CHEBI:24875"/>
    </cofactor>
</comment>
<evidence type="ECO:0000259" key="7">
    <source>
        <dbReference type="Pfam" id="PF00465"/>
    </source>
</evidence>
<protein>
    <submittedName>
        <fullName evidence="9">Alcohol dehydrogenase</fullName>
    </submittedName>
</protein>
<evidence type="ECO:0000259" key="8">
    <source>
        <dbReference type="Pfam" id="PF25137"/>
    </source>
</evidence>
<dbReference type="SUPFAM" id="SSF56796">
    <property type="entry name" value="Dehydroquinate synthase-like"/>
    <property type="match status" value="1"/>
</dbReference>
<dbReference type="PANTHER" id="PTHR11496:SF102">
    <property type="entry name" value="ALCOHOL DEHYDROGENASE 4"/>
    <property type="match status" value="1"/>
</dbReference>
<accession>A0A934TJQ7</accession>
<dbReference type="Proteomes" id="UP000706333">
    <property type="component" value="Unassembled WGS sequence"/>
</dbReference>
<dbReference type="GO" id="GO:0046872">
    <property type="term" value="F:metal ion binding"/>
    <property type="evidence" value="ECO:0007669"/>
    <property type="project" value="InterPro"/>
</dbReference>
<comment type="caution">
    <text evidence="9">The sequence shown here is derived from an EMBL/GenBank/DDBJ whole genome shotgun (WGS) entry which is preliminary data.</text>
</comment>
<keyword evidence="3" id="KW-0560">Oxidoreductase</keyword>
<feature type="region of interest" description="Disordered" evidence="6">
    <location>
        <begin position="1"/>
        <end position="36"/>
    </location>
</feature>
<reference evidence="9" key="1">
    <citation type="submission" date="2017-05" db="EMBL/GenBank/DDBJ databases">
        <authorList>
            <person name="Imhoff J.F."/>
            <person name="Rahn T."/>
            <person name="Kuenzel S."/>
            <person name="Neulinger S.C."/>
        </authorList>
    </citation>
    <scope>NUCLEOTIDE SEQUENCE</scope>
    <source>
        <strain evidence="9">LMG 28126</strain>
    </source>
</reference>
<sequence>MQGHRARRRAVGHRLSHAHAPEILAPAPTLTSSPTRYPMTTPETPRANWSYPTAIRFGAGRVAEIADACAAAGMTRPLLVTDRGLAGLPITARMQDLMETAGLGRALFADVSPNPDSQDLEAGVAAFRAGGHDGVIAFGGGSGLDLAKMVAFMSGQTRPVWDFEDVDDWWTRADPAGIAPIVAVPTTAGTGSEVGRASVITNPETHTKKVIFHPRVLPSVVICDPELTVGMPPAITAGTGMDAFAHCLEAYCAPSFHPMSAGIALEGMRLVKEYLPRAFADGRDLEARAQMMAAAAMGAVAFQKGLGAIHAISHPVGAIYGTHHGTTNAAAMAAVLRFNRPAIEDRIERAAAYLGVAGGFDGFAAFVADLNTRLGMPSGLGALGVEAARIPELATMALRDPTAGGNPIPLTQATAEALIADAM</sequence>
<gene>
    <name evidence="9" type="ORF">CCR87_02910</name>
</gene>
<reference evidence="9" key="2">
    <citation type="journal article" date="2020" name="Microorganisms">
        <title>Osmotic Adaptation and Compatible Solute Biosynthesis of Phototrophic Bacteria as Revealed from Genome Analyses.</title>
        <authorList>
            <person name="Imhoff J.F."/>
            <person name="Rahn T."/>
            <person name="Kunzel S."/>
            <person name="Keller A."/>
            <person name="Neulinger S.C."/>
        </authorList>
    </citation>
    <scope>NUCLEOTIDE SEQUENCE</scope>
    <source>
        <strain evidence="9">LMG 28126</strain>
    </source>
</reference>
<keyword evidence="10" id="KW-1185">Reference proteome</keyword>
<evidence type="ECO:0000256" key="2">
    <source>
        <dbReference type="ARBA" id="ARBA00007358"/>
    </source>
</evidence>
<evidence type="ECO:0000256" key="1">
    <source>
        <dbReference type="ARBA" id="ARBA00001962"/>
    </source>
</evidence>
<dbReference type="InterPro" id="IPR001670">
    <property type="entry name" value="ADH_Fe/GldA"/>
</dbReference>
<dbReference type="InterPro" id="IPR039697">
    <property type="entry name" value="Alcohol_dehydrogenase_Fe"/>
</dbReference>
<dbReference type="FunFam" id="3.40.50.1970:FF:000003">
    <property type="entry name" value="Alcohol dehydrogenase, iron-containing"/>
    <property type="match status" value="1"/>
</dbReference>
<evidence type="ECO:0000256" key="6">
    <source>
        <dbReference type="SAM" id="MobiDB-lite"/>
    </source>
</evidence>
<dbReference type="AlphaFoldDB" id="A0A934TJQ7"/>
<dbReference type="PROSITE" id="PS00913">
    <property type="entry name" value="ADH_IRON_1"/>
    <property type="match status" value="1"/>
</dbReference>
<comment type="similarity">
    <text evidence="2">Belongs to the iron-containing alcohol dehydrogenase family.</text>
</comment>
<dbReference type="Pfam" id="PF00465">
    <property type="entry name" value="Fe-ADH"/>
    <property type="match status" value="1"/>
</dbReference>
<feature type="compositionally biased region" description="Basic residues" evidence="6">
    <location>
        <begin position="1"/>
        <end position="17"/>
    </location>
</feature>
<dbReference type="Gene3D" id="1.20.1090.10">
    <property type="entry name" value="Dehydroquinate synthase-like - alpha domain"/>
    <property type="match status" value="1"/>
</dbReference>
<organism evidence="9 10">
    <name type="scientific">Rhodobaculum claviforme</name>
    <dbReference type="NCBI Taxonomy" id="1549854"/>
    <lineage>
        <taxon>Bacteria</taxon>
        <taxon>Pseudomonadati</taxon>
        <taxon>Pseudomonadota</taxon>
        <taxon>Alphaproteobacteria</taxon>
        <taxon>Rhodobacterales</taxon>
        <taxon>Paracoccaceae</taxon>
        <taxon>Rhodobaculum</taxon>
    </lineage>
</organism>
<evidence type="ECO:0000256" key="5">
    <source>
        <dbReference type="ARBA" id="ARBA00049243"/>
    </source>
</evidence>
<dbReference type="CDD" id="cd14861">
    <property type="entry name" value="Fe-ADH-like"/>
    <property type="match status" value="1"/>
</dbReference>
<dbReference type="InterPro" id="IPR018211">
    <property type="entry name" value="ADH_Fe_CS"/>
</dbReference>
<feature type="domain" description="Alcohol dehydrogenase iron-type/glycerol dehydrogenase GldA" evidence="7">
    <location>
        <begin position="52"/>
        <end position="225"/>
    </location>
</feature>
<dbReference type="Pfam" id="PF25137">
    <property type="entry name" value="ADH_Fe_C"/>
    <property type="match status" value="1"/>
</dbReference>
<keyword evidence="4" id="KW-0520">NAD</keyword>
<evidence type="ECO:0000313" key="9">
    <source>
        <dbReference type="EMBL" id="MBK5926313.1"/>
    </source>
</evidence>
<evidence type="ECO:0000256" key="4">
    <source>
        <dbReference type="ARBA" id="ARBA00023027"/>
    </source>
</evidence>
<evidence type="ECO:0000256" key="3">
    <source>
        <dbReference type="ARBA" id="ARBA00023002"/>
    </source>
</evidence>
<evidence type="ECO:0000313" key="10">
    <source>
        <dbReference type="Proteomes" id="UP000706333"/>
    </source>
</evidence>
<proteinExistence type="inferred from homology"/>
<feature type="domain" description="Fe-containing alcohol dehydrogenase-like C-terminal" evidence="8">
    <location>
        <begin position="236"/>
        <end position="423"/>
    </location>
</feature>
<name>A0A934TJQ7_9RHOB</name>